<reference evidence="1 2" key="1">
    <citation type="submission" date="2016-04" db="EMBL/GenBank/DDBJ databases">
        <title>Genome sequence of Clostridium magnum DSM 2767.</title>
        <authorList>
            <person name="Poehlein A."/>
            <person name="Uhlig R."/>
            <person name="Fischer R."/>
            <person name="Bahl H."/>
            <person name="Daniel R."/>
        </authorList>
    </citation>
    <scope>NUCLEOTIDE SEQUENCE [LARGE SCALE GENOMIC DNA]</scope>
    <source>
        <strain evidence="1 2">DSM 2767</strain>
    </source>
</reference>
<dbReference type="RefSeq" id="WP_066628168.1">
    <property type="nucleotide sequence ID" value="NZ_FQXL01000033.1"/>
</dbReference>
<dbReference type="STRING" id="1121326.CLMAG_48550"/>
<dbReference type="AlphaFoldDB" id="A0A161WDS8"/>
<evidence type="ECO:0000313" key="1">
    <source>
        <dbReference type="EMBL" id="KZL89845.1"/>
    </source>
</evidence>
<dbReference type="EMBL" id="LWAE01000007">
    <property type="protein sequence ID" value="KZL89845.1"/>
    <property type="molecule type" value="Genomic_DNA"/>
</dbReference>
<keyword evidence="2" id="KW-1185">Reference proteome</keyword>
<sequence>MQRLVNKQLQAKGISAPYVDYLPIFVIANDVVEIDNHSNELTILRTSSIYPYIANKRVIISFLK</sequence>
<dbReference type="PATRIC" id="fig|1121326.3.peg.4917"/>
<accession>A0A161WDS8</accession>
<comment type="caution">
    <text evidence="1">The sequence shown here is derived from an EMBL/GenBank/DDBJ whole genome shotgun (WGS) entry which is preliminary data.</text>
</comment>
<evidence type="ECO:0000313" key="2">
    <source>
        <dbReference type="Proteomes" id="UP000076603"/>
    </source>
</evidence>
<name>A0A161WDS8_9CLOT</name>
<organism evidence="1 2">
    <name type="scientific">Clostridium magnum DSM 2767</name>
    <dbReference type="NCBI Taxonomy" id="1121326"/>
    <lineage>
        <taxon>Bacteria</taxon>
        <taxon>Bacillati</taxon>
        <taxon>Bacillota</taxon>
        <taxon>Clostridia</taxon>
        <taxon>Eubacteriales</taxon>
        <taxon>Clostridiaceae</taxon>
        <taxon>Clostridium</taxon>
    </lineage>
</organism>
<proteinExistence type="predicted"/>
<dbReference type="Proteomes" id="UP000076603">
    <property type="component" value="Unassembled WGS sequence"/>
</dbReference>
<gene>
    <name evidence="1" type="ORF">CLMAG_48550</name>
</gene>
<protein>
    <submittedName>
        <fullName evidence="1">Uncharacterized protein</fullName>
    </submittedName>
</protein>